<dbReference type="AlphaFoldDB" id="A0A1X0NNX1"/>
<feature type="transmembrane region" description="Helical" evidence="2">
    <location>
        <begin position="399"/>
        <end position="419"/>
    </location>
</feature>
<evidence type="ECO:0000256" key="2">
    <source>
        <dbReference type="SAM" id="Phobius"/>
    </source>
</evidence>
<evidence type="ECO:0000313" key="4">
    <source>
        <dbReference type="Proteomes" id="UP000192257"/>
    </source>
</evidence>
<sequence>MQVPLLQQQQQQEQQQQQRRVAYLYVSRESLYEETNGNNSNNINNKEQNGDNGSMDEECDEYNMINEEDSGDGEDNDDDHGPLLSLDQIAVEMHVSVDDLFHALQNSSANSSNDSRADYYPCWSLAVSESINHSGSEVSDPNSISSNSSGRKKSSSRERRNGSSNNNSSTLDDNDDDGGGGEEEEEEALMSTHRHSSREAVGRTPLLRFSLESAGTTPPVATTMEGRVNREIEEHLQEAMGTDEYRGPILFYASSNSGNASHLTHYSLSDSSFTRSLNTIPPPLPLSSGSSAVVLVSTGSTSSPSPARTPTPPAMERTPSSLPNPAKRRIRFGSRIVSSVSVYTVDSEVYLGLHFRQHWSSWAALLCGFILESLFEVHLKWFANIGGATTTATIPIAHWVYTYRVILSIVYSLAWLPCYRRRLMMNANSNSNNNDRNFLNGNRFRRGLRSFCMKKLSMTFLSSLCYSLATATMVLSNEMSGSSLFFTATIMHSAWILLYRVARRQMVFFIECCGVFLLILGNVLCNIDSTRAMGLRETLYGNIIMTGGSILFAAAFLLMAFGLQHQLCTTVSITVAVGVELFLITLIMGVCYGYPMISTSSSTSTGGKDDSMNAGFLRANALHAFLLGVEDLLFSLMYLYALFHLDVLSVSACFSLKVAIVPIVAHFVVWQHAAVVPPVVQLRWGPLLFTGVAVVATAAAAVMYFASVRRRFVARRLFHLRGLRPVPDPYRKKARTRQQRQRQQLQQQRYTPLPSSESMAGVR</sequence>
<feature type="compositionally biased region" description="Low complexity" evidence="1">
    <location>
        <begin position="136"/>
        <end position="149"/>
    </location>
</feature>
<feature type="region of interest" description="Disordered" evidence="1">
    <location>
        <begin position="297"/>
        <end position="323"/>
    </location>
</feature>
<feature type="transmembrane region" description="Helical" evidence="2">
    <location>
        <begin position="647"/>
        <end position="667"/>
    </location>
</feature>
<dbReference type="Proteomes" id="UP000192257">
    <property type="component" value="Unassembled WGS sequence"/>
</dbReference>
<feature type="transmembrane region" description="Helical" evidence="2">
    <location>
        <begin position="617"/>
        <end position="640"/>
    </location>
</feature>
<accession>A0A1X0NNX1</accession>
<protein>
    <recommendedName>
        <fullName evidence="5">Transmembrane protein</fullName>
    </recommendedName>
</protein>
<feature type="compositionally biased region" description="Low complexity" evidence="1">
    <location>
        <begin position="36"/>
        <end position="47"/>
    </location>
</feature>
<evidence type="ECO:0008006" key="5">
    <source>
        <dbReference type="Google" id="ProtNLM"/>
    </source>
</evidence>
<feature type="transmembrane region" description="Helical" evidence="2">
    <location>
        <begin position="687"/>
        <end position="706"/>
    </location>
</feature>
<feature type="compositionally biased region" description="Low complexity" evidence="1">
    <location>
        <begin position="297"/>
        <end position="306"/>
    </location>
</feature>
<feature type="region of interest" description="Disordered" evidence="1">
    <location>
        <begin position="1"/>
        <end position="20"/>
    </location>
</feature>
<keyword evidence="2" id="KW-0472">Membrane</keyword>
<feature type="compositionally biased region" description="Polar residues" evidence="1">
    <location>
        <begin position="753"/>
        <end position="763"/>
    </location>
</feature>
<reference evidence="3 4" key="1">
    <citation type="submission" date="2017-03" db="EMBL/GenBank/DDBJ databases">
        <title>An alternative strategy for trypanosome survival in the mammalian bloodstream revealed through genome and transcriptome analysis of the ubiquitous bovine parasite Trypanosoma (Megatrypanum) theileri.</title>
        <authorList>
            <person name="Kelly S."/>
            <person name="Ivens A."/>
            <person name="Mott A."/>
            <person name="O'Neill E."/>
            <person name="Emms D."/>
            <person name="Macleod O."/>
            <person name="Voorheis P."/>
            <person name="Matthews J."/>
            <person name="Matthews K."/>
            <person name="Carrington M."/>
        </authorList>
    </citation>
    <scope>NUCLEOTIDE SEQUENCE [LARGE SCALE GENOMIC DNA]</scope>
    <source>
        <strain evidence="3">Edinburgh</strain>
    </source>
</reference>
<comment type="caution">
    <text evidence="3">The sequence shown here is derived from an EMBL/GenBank/DDBJ whole genome shotgun (WGS) entry which is preliminary data.</text>
</comment>
<gene>
    <name evidence="3" type="ORF">TM35_000302330</name>
</gene>
<feature type="transmembrane region" description="Helical" evidence="2">
    <location>
        <begin position="539"/>
        <end position="561"/>
    </location>
</feature>
<proteinExistence type="predicted"/>
<feature type="compositionally biased region" description="Low complexity" evidence="1">
    <location>
        <begin position="7"/>
        <end position="18"/>
    </location>
</feature>
<feature type="region of interest" description="Disordered" evidence="1">
    <location>
        <begin position="133"/>
        <end position="221"/>
    </location>
</feature>
<keyword evidence="4" id="KW-1185">Reference proteome</keyword>
<feature type="transmembrane region" description="Helical" evidence="2">
    <location>
        <begin position="456"/>
        <end position="475"/>
    </location>
</feature>
<feature type="compositionally biased region" description="Acidic residues" evidence="1">
    <location>
        <begin position="172"/>
        <end position="188"/>
    </location>
</feature>
<evidence type="ECO:0000313" key="3">
    <source>
        <dbReference type="EMBL" id="ORC86193.1"/>
    </source>
</evidence>
<feature type="transmembrane region" description="Helical" evidence="2">
    <location>
        <begin position="481"/>
        <end position="499"/>
    </location>
</feature>
<keyword evidence="2" id="KW-0812">Transmembrane</keyword>
<feature type="region of interest" description="Disordered" evidence="1">
    <location>
        <begin position="728"/>
        <end position="763"/>
    </location>
</feature>
<dbReference type="VEuPathDB" id="TriTrypDB:TM35_000302330"/>
<dbReference type="OrthoDB" id="248208at2759"/>
<dbReference type="GeneID" id="39988336"/>
<dbReference type="EMBL" id="NBCO01000030">
    <property type="protein sequence ID" value="ORC86193.1"/>
    <property type="molecule type" value="Genomic_DNA"/>
</dbReference>
<feature type="transmembrane region" description="Helical" evidence="2">
    <location>
        <begin position="506"/>
        <end position="527"/>
    </location>
</feature>
<name>A0A1X0NNX1_9TRYP</name>
<keyword evidence="2" id="KW-1133">Transmembrane helix</keyword>
<feature type="compositionally biased region" description="Low complexity" evidence="1">
    <location>
        <begin position="162"/>
        <end position="171"/>
    </location>
</feature>
<organism evidence="3 4">
    <name type="scientific">Trypanosoma theileri</name>
    <dbReference type="NCBI Taxonomy" id="67003"/>
    <lineage>
        <taxon>Eukaryota</taxon>
        <taxon>Discoba</taxon>
        <taxon>Euglenozoa</taxon>
        <taxon>Kinetoplastea</taxon>
        <taxon>Metakinetoplastina</taxon>
        <taxon>Trypanosomatida</taxon>
        <taxon>Trypanosomatidae</taxon>
        <taxon>Trypanosoma</taxon>
    </lineage>
</organism>
<dbReference type="RefSeq" id="XP_028880259.1">
    <property type="nucleotide sequence ID" value="XM_029028556.1"/>
</dbReference>
<evidence type="ECO:0000256" key="1">
    <source>
        <dbReference type="SAM" id="MobiDB-lite"/>
    </source>
</evidence>
<feature type="region of interest" description="Disordered" evidence="1">
    <location>
        <begin position="32"/>
        <end position="58"/>
    </location>
</feature>
<feature type="transmembrane region" description="Helical" evidence="2">
    <location>
        <begin position="573"/>
        <end position="597"/>
    </location>
</feature>